<dbReference type="Pfam" id="PF01337">
    <property type="entry name" value="Barstar"/>
    <property type="match status" value="1"/>
</dbReference>
<dbReference type="AlphaFoldDB" id="A0A2I1JW79"/>
<dbReference type="EMBL" id="PKHE01000022">
    <property type="protein sequence ID" value="PKY87635.1"/>
    <property type="molecule type" value="Genomic_DNA"/>
</dbReference>
<organism evidence="3 4">
    <name type="scientific">Falseniella ignava</name>
    <dbReference type="NCBI Taxonomy" id="137730"/>
    <lineage>
        <taxon>Bacteria</taxon>
        <taxon>Bacillati</taxon>
        <taxon>Bacillota</taxon>
        <taxon>Bacilli</taxon>
        <taxon>Lactobacillales</taxon>
        <taxon>Aerococcaceae</taxon>
        <taxon>Falseniella</taxon>
    </lineage>
</organism>
<name>A0A2I1JW79_9LACT</name>
<gene>
    <name evidence="3" type="ORF">CYJ57_06840</name>
</gene>
<evidence type="ECO:0000256" key="1">
    <source>
        <dbReference type="ARBA" id="ARBA00006845"/>
    </source>
</evidence>
<dbReference type="Proteomes" id="UP000234384">
    <property type="component" value="Unassembled WGS sequence"/>
</dbReference>
<accession>A0A2I1JW79</accession>
<comment type="similarity">
    <text evidence="1">Belongs to the barstar family.</text>
</comment>
<dbReference type="Gene3D" id="3.30.370.10">
    <property type="entry name" value="Barstar-like"/>
    <property type="match status" value="1"/>
</dbReference>
<evidence type="ECO:0000313" key="3">
    <source>
        <dbReference type="EMBL" id="PKY87635.1"/>
    </source>
</evidence>
<dbReference type="SUPFAM" id="SSF52038">
    <property type="entry name" value="Barstar-related"/>
    <property type="match status" value="1"/>
</dbReference>
<evidence type="ECO:0000259" key="2">
    <source>
        <dbReference type="Pfam" id="PF01337"/>
    </source>
</evidence>
<dbReference type="InterPro" id="IPR000468">
    <property type="entry name" value="Barstar"/>
</dbReference>
<dbReference type="RefSeq" id="WP_101954655.1">
    <property type="nucleotide sequence ID" value="NZ_PKHE01000022.1"/>
</dbReference>
<evidence type="ECO:0000313" key="4">
    <source>
        <dbReference type="Proteomes" id="UP000234384"/>
    </source>
</evidence>
<dbReference type="InterPro" id="IPR035905">
    <property type="entry name" value="Barstar-like_sf"/>
</dbReference>
<proteinExistence type="inferred from homology"/>
<reference evidence="3 4" key="1">
    <citation type="submission" date="2017-12" db="EMBL/GenBank/DDBJ databases">
        <title>Phylogenetic diversity of female urinary microbiome.</title>
        <authorList>
            <person name="Thomas-White K."/>
            <person name="Wolfe A.J."/>
        </authorList>
    </citation>
    <scope>NUCLEOTIDE SEQUENCE [LARGE SCALE GENOMIC DNA]</scope>
    <source>
        <strain evidence="3 4">UMB0898</strain>
    </source>
</reference>
<sequence>MNIYHLNAEYCTDRDATYHYLIEQLELPSYTGHNLDALWDVLDEKSDYVIHLYHARHLIEALGDYGLSLLDTLGDLVSSEKNRDIILHW</sequence>
<feature type="domain" description="Barstar (barnase inhibitor)" evidence="2">
    <location>
        <begin position="1"/>
        <end position="80"/>
    </location>
</feature>
<comment type="caution">
    <text evidence="3">The sequence shown here is derived from an EMBL/GenBank/DDBJ whole genome shotgun (WGS) entry which is preliminary data.</text>
</comment>
<protein>
    <recommendedName>
        <fullName evidence="2">Barstar (barnase inhibitor) domain-containing protein</fullName>
    </recommendedName>
</protein>
<dbReference type="OrthoDB" id="7575400at2"/>